<dbReference type="Proteomes" id="UP000502345">
    <property type="component" value="Chromosome"/>
</dbReference>
<dbReference type="EMBL" id="CP050124">
    <property type="protein sequence ID" value="QIP41995.1"/>
    <property type="molecule type" value="Genomic_DNA"/>
</dbReference>
<evidence type="ECO:0000313" key="2">
    <source>
        <dbReference type="Proteomes" id="UP000502345"/>
    </source>
</evidence>
<protein>
    <submittedName>
        <fullName evidence="1">Uncharacterized protein</fullName>
    </submittedName>
</protein>
<sequence length="101" mass="10347">MLSTNHGAYAGESVAMVKTPSSRVVPLWGPHLSTAVVEGSLVNASGTVVVVSAAAGASGCDEHEPNKIEQAKIAVTATARRVIGTRPSCLFVRYGRDGGLV</sequence>
<evidence type="ECO:0000313" key="1">
    <source>
        <dbReference type="EMBL" id="QIP41995.1"/>
    </source>
</evidence>
<accession>A0A6G9CY65</accession>
<reference evidence="1 2" key="1">
    <citation type="submission" date="2020-03" db="EMBL/GenBank/DDBJ databases">
        <title>Screen low temperature-resistant strains for efficient degradation of petroleum hydrocarbons under the low temperature.</title>
        <authorList>
            <person name="Wang Y."/>
            <person name="Chen J."/>
        </authorList>
    </citation>
    <scope>NUCLEOTIDE SEQUENCE [LARGE SCALE GENOMIC DNA]</scope>
    <source>
        <strain evidence="1 2">KB1</strain>
    </source>
</reference>
<dbReference type="AlphaFoldDB" id="A0A6G9CY65"/>
<proteinExistence type="predicted"/>
<gene>
    <name evidence="1" type="ORF">G9444_4752</name>
</gene>
<organism evidence="1 2">
    <name type="scientific">Rhodococcus erythropolis</name>
    <name type="common">Arthrobacter picolinophilus</name>
    <dbReference type="NCBI Taxonomy" id="1833"/>
    <lineage>
        <taxon>Bacteria</taxon>
        <taxon>Bacillati</taxon>
        <taxon>Actinomycetota</taxon>
        <taxon>Actinomycetes</taxon>
        <taxon>Mycobacteriales</taxon>
        <taxon>Nocardiaceae</taxon>
        <taxon>Rhodococcus</taxon>
        <taxon>Rhodococcus erythropolis group</taxon>
    </lineage>
</organism>
<name>A0A6G9CY65_RHOER</name>